<dbReference type="STRING" id="370764.SAMN04489810_2581"/>
<dbReference type="Gene3D" id="1.20.120.20">
    <property type="entry name" value="Apolipoprotein"/>
    <property type="match status" value="1"/>
</dbReference>
<proteinExistence type="predicted"/>
<name>A0A1G8B519_9MICO</name>
<dbReference type="AlphaFoldDB" id="A0A1G8B519"/>
<gene>
    <name evidence="1" type="ORF">SAMN04489810_2581</name>
</gene>
<accession>A0A1G8B519</accession>
<sequence>MRNLLWFLFGVIGGFVAAHLMNKDPRGHEVLAEVDARITEFTDRIGDAYREQEARISGIVDGVKDAAGDAYGTAKDAAGDAVDSLKSTASGAVDAASAVAGKATDAVSDAVDSAATAAKKLTD</sequence>
<dbReference type="RefSeq" id="WP_231917651.1">
    <property type="nucleotide sequence ID" value="NZ_LT629692.1"/>
</dbReference>
<evidence type="ECO:0000313" key="1">
    <source>
        <dbReference type="EMBL" id="SDH27740.1"/>
    </source>
</evidence>
<organism evidence="1 2">
    <name type="scientific">Microbacterium pygmaeum</name>
    <dbReference type="NCBI Taxonomy" id="370764"/>
    <lineage>
        <taxon>Bacteria</taxon>
        <taxon>Bacillati</taxon>
        <taxon>Actinomycetota</taxon>
        <taxon>Actinomycetes</taxon>
        <taxon>Micrococcales</taxon>
        <taxon>Microbacteriaceae</taxon>
        <taxon>Microbacterium</taxon>
    </lineage>
</organism>
<dbReference type="Proteomes" id="UP000199009">
    <property type="component" value="Chromosome I"/>
</dbReference>
<reference evidence="1 2" key="1">
    <citation type="submission" date="2016-10" db="EMBL/GenBank/DDBJ databases">
        <authorList>
            <person name="de Groot N.N."/>
        </authorList>
    </citation>
    <scope>NUCLEOTIDE SEQUENCE [LARGE SCALE GENOMIC DNA]</scope>
    <source>
        <strain evidence="1 2">DSM 23142</strain>
    </source>
</reference>
<keyword evidence="2" id="KW-1185">Reference proteome</keyword>
<evidence type="ECO:0000313" key="2">
    <source>
        <dbReference type="Proteomes" id="UP000199009"/>
    </source>
</evidence>
<dbReference type="EMBL" id="LT629692">
    <property type="protein sequence ID" value="SDH27740.1"/>
    <property type="molecule type" value="Genomic_DNA"/>
</dbReference>
<protein>
    <submittedName>
        <fullName evidence="1">Uncharacterized protein</fullName>
    </submittedName>
</protein>